<keyword evidence="4 5" id="KW-0927">Auxin signaling pathway</keyword>
<proteinExistence type="inferred from homology"/>
<keyword evidence="3 5" id="KW-0678">Repressor</keyword>
<evidence type="ECO:0000256" key="3">
    <source>
        <dbReference type="ARBA" id="ARBA00022491"/>
    </source>
</evidence>
<reference evidence="8" key="1">
    <citation type="submission" date="2021-01" db="EMBL/GenBank/DDBJ databases">
        <title>Adiantum capillus-veneris genome.</title>
        <authorList>
            <person name="Fang Y."/>
            <person name="Liao Q."/>
        </authorList>
    </citation>
    <scope>NUCLEOTIDE SEQUENCE</scope>
    <source>
        <strain evidence="8">H3</strain>
        <tissue evidence="8">Leaf</tissue>
    </source>
</reference>
<keyword evidence="5" id="KW-0804">Transcription</keyword>
<dbReference type="InterPro" id="IPR003311">
    <property type="entry name" value="AUX_IAA"/>
</dbReference>
<evidence type="ECO:0000313" key="8">
    <source>
        <dbReference type="EMBL" id="KAI5074808.1"/>
    </source>
</evidence>
<name>A0A9D4UWH4_ADICA</name>
<dbReference type="Proteomes" id="UP000886520">
    <property type="component" value="Chromosome 10"/>
</dbReference>
<feature type="region of interest" description="Disordered" evidence="6">
    <location>
        <begin position="1"/>
        <end position="54"/>
    </location>
</feature>
<dbReference type="AlphaFoldDB" id="A0A9D4UWH4"/>
<comment type="function">
    <text evidence="5">Aux/IAA proteins are short-lived transcriptional factors that function as repressors of early auxin response genes at low auxin concentrations.</text>
</comment>
<dbReference type="SUPFAM" id="SSF54277">
    <property type="entry name" value="CAD &amp; PB1 domains"/>
    <property type="match status" value="1"/>
</dbReference>
<dbReference type="PANTHER" id="PTHR31734:SF28">
    <property type="entry name" value="AUXIN-RESPONSIVE PROTEIN IAA13"/>
    <property type="match status" value="1"/>
</dbReference>
<evidence type="ECO:0000256" key="6">
    <source>
        <dbReference type="SAM" id="MobiDB-lite"/>
    </source>
</evidence>
<feature type="domain" description="PB1" evidence="7">
    <location>
        <begin position="328"/>
        <end position="431"/>
    </location>
</feature>
<gene>
    <name evidence="8" type="ORF">GOP47_0010769</name>
</gene>
<organism evidence="8 9">
    <name type="scientific">Adiantum capillus-veneris</name>
    <name type="common">Maidenhair fern</name>
    <dbReference type="NCBI Taxonomy" id="13818"/>
    <lineage>
        <taxon>Eukaryota</taxon>
        <taxon>Viridiplantae</taxon>
        <taxon>Streptophyta</taxon>
        <taxon>Embryophyta</taxon>
        <taxon>Tracheophyta</taxon>
        <taxon>Polypodiopsida</taxon>
        <taxon>Polypodiidae</taxon>
        <taxon>Polypodiales</taxon>
        <taxon>Pteridineae</taxon>
        <taxon>Pteridaceae</taxon>
        <taxon>Vittarioideae</taxon>
        <taxon>Adiantum</taxon>
    </lineage>
</organism>
<keyword evidence="9" id="KW-1185">Reference proteome</keyword>
<protein>
    <recommendedName>
        <fullName evidence="5">Auxin-responsive protein</fullName>
    </recommendedName>
</protein>
<feature type="compositionally biased region" description="Polar residues" evidence="6">
    <location>
        <begin position="16"/>
        <end position="26"/>
    </location>
</feature>
<dbReference type="InterPro" id="IPR033389">
    <property type="entry name" value="AUX/IAA_dom"/>
</dbReference>
<evidence type="ECO:0000256" key="4">
    <source>
        <dbReference type="ARBA" id="ARBA00023294"/>
    </source>
</evidence>
<evidence type="ECO:0000313" key="9">
    <source>
        <dbReference type="Proteomes" id="UP000886520"/>
    </source>
</evidence>
<evidence type="ECO:0000256" key="2">
    <source>
        <dbReference type="ARBA" id="ARBA00006728"/>
    </source>
</evidence>
<comment type="caution">
    <text evidence="8">The sequence shown here is derived from an EMBL/GenBank/DDBJ whole genome shotgun (WGS) entry which is preliminary data.</text>
</comment>
<dbReference type="EMBL" id="JABFUD020000010">
    <property type="protein sequence ID" value="KAI5074808.1"/>
    <property type="molecule type" value="Genomic_DNA"/>
</dbReference>
<evidence type="ECO:0000259" key="7">
    <source>
        <dbReference type="PROSITE" id="PS51745"/>
    </source>
</evidence>
<dbReference type="OrthoDB" id="1903372at2759"/>
<dbReference type="InterPro" id="IPR053793">
    <property type="entry name" value="PB1-like"/>
</dbReference>
<keyword evidence="5" id="KW-0539">Nucleus</keyword>
<feature type="compositionally biased region" description="Basic and acidic residues" evidence="6">
    <location>
        <begin position="1"/>
        <end position="15"/>
    </location>
</feature>
<evidence type="ECO:0000256" key="5">
    <source>
        <dbReference type="RuleBase" id="RU004549"/>
    </source>
</evidence>
<dbReference type="GO" id="GO:0005634">
    <property type="term" value="C:nucleus"/>
    <property type="evidence" value="ECO:0007669"/>
    <property type="project" value="UniProtKB-SubCell"/>
</dbReference>
<comment type="subcellular location">
    <subcellularLocation>
        <location evidence="1 5">Nucleus</location>
    </subcellularLocation>
</comment>
<dbReference type="GO" id="GO:0009734">
    <property type="term" value="P:auxin-activated signaling pathway"/>
    <property type="evidence" value="ECO:0007669"/>
    <property type="project" value="UniProtKB-UniRule"/>
</dbReference>
<keyword evidence="5" id="KW-0805">Transcription regulation</keyword>
<dbReference type="Pfam" id="PF02309">
    <property type="entry name" value="AUX_IAA"/>
    <property type="match status" value="1"/>
</dbReference>
<dbReference type="Gene3D" id="3.10.20.90">
    <property type="entry name" value="Phosphatidylinositol 3-kinase Catalytic Subunit, Chain A, domain 1"/>
    <property type="match status" value="1"/>
</dbReference>
<dbReference type="PANTHER" id="PTHR31734">
    <property type="entry name" value="AUXIN-RESPONSIVE PROTEIN IAA17"/>
    <property type="match status" value="1"/>
</dbReference>
<sequence>MQDSWRERIEQDAKTPSESSEQSGSTLKEHDYIGMAEVSSAKTEHSNDSPGELNLKETDLCLGLGLALTPSKKTELPEDSEKTIAFTFSQEEGMPKTMVDANISARYAFSEGAPAEQRSLQWPNASMRSITGDSMKVPKVPPVQQGRDFQSSQMGLPMMQEASGAARAGNSFQSPRVAAHPSTLKNGVKRGYSEAMSDVARFNMTSEARAMGAMAVKSGEADVKALPKQPQNAFLPGWTPTKPPVATSWLAGPEQATAHAFGVNKAASVNRVEKSGADATATAFKGSHNLADAGQDAATNEAPPPKDRVVGWPPIRSYRKNTLARPMEMFVKVNMDGVTVGRKVDLNAHNSYDGLLSALEEMFQPSNNVQGGPQTAAGSKVNDPKHFRLLNGSDYVLTYEDKDGDWMLVGDVPWSMFTTTVRRLRITRGPEAAVPGPRGSEKVK</sequence>
<evidence type="ECO:0000256" key="1">
    <source>
        <dbReference type="ARBA" id="ARBA00004123"/>
    </source>
</evidence>
<dbReference type="PROSITE" id="PS51745">
    <property type="entry name" value="PB1"/>
    <property type="match status" value="1"/>
</dbReference>
<accession>A0A9D4UWH4</accession>
<comment type="similarity">
    <text evidence="2 5">Belongs to the Aux/IAA family.</text>
</comment>
<comment type="subunit">
    <text evidence="5">Homodimers and heterodimers.</text>
</comment>
<dbReference type="GO" id="GO:0006355">
    <property type="term" value="P:regulation of DNA-templated transcription"/>
    <property type="evidence" value="ECO:0007669"/>
    <property type="project" value="InterPro"/>
</dbReference>